<dbReference type="AlphaFoldDB" id="F8PHV6"/>
<dbReference type="Proteomes" id="UP000008063">
    <property type="component" value="Unassembled WGS sequence"/>
</dbReference>
<gene>
    <name evidence="2" type="ORF">SERLA73DRAFT_149035</name>
</gene>
<evidence type="ECO:0000313" key="2">
    <source>
        <dbReference type="EMBL" id="EGO04585.1"/>
    </source>
</evidence>
<organism evidence="3">
    <name type="scientific">Serpula lacrymans var. lacrymans (strain S7.3)</name>
    <name type="common">Dry rot fungus</name>
    <dbReference type="NCBI Taxonomy" id="936435"/>
    <lineage>
        <taxon>Eukaryota</taxon>
        <taxon>Fungi</taxon>
        <taxon>Dikarya</taxon>
        <taxon>Basidiomycota</taxon>
        <taxon>Agaricomycotina</taxon>
        <taxon>Agaricomycetes</taxon>
        <taxon>Agaricomycetidae</taxon>
        <taxon>Boletales</taxon>
        <taxon>Coniophorineae</taxon>
        <taxon>Serpulaceae</taxon>
        <taxon>Serpula</taxon>
    </lineage>
</organism>
<proteinExistence type="predicted"/>
<dbReference type="HOGENOM" id="CLU_1397106_0_0_1"/>
<reference evidence="3" key="1">
    <citation type="journal article" date="2011" name="Science">
        <title>The plant cell wall-decomposing machinery underlies the functional diversity of forest fungi.</title>
        <authorList>
            <person name="Eastwood D.C."/>
            <person name="Floudas D."/>
            <person name="Binder M."/>
            <person name="Majcherczyk A."/>
            <person name="Schneider P."/>
            <person name="Aerts A."/>
            <person name="Asiegbu F.O."/>
            <person name="Baker S.E."/>
            <person name="Barry K."/>
            <person name="Bendiksby M."/>
            <person name="Blumentritt M."/>
            <person name="Coutinho P.M."/>
            <person name="Cullen D."/>
            <person name="de Vries R.P."/>
            <person name="Gathman A."/>
            <person name="Goodell B."/>
            <person name="Henrissat B."/>
            <person name="Ihrmark K."/>
            <person name="Kauserud H."/>
            <person name="Kohler A."/>
            <person name="LaButti K."/>
            <person name="Lapidus A."/>
            <person name="Lavin J.L."/>
            <person name="Lee Y.-H."/>
            <person name="Lindquist E."/>
            <person name="Lilly W."/>
            <person name="Lucas S."/>
            <person name="Morin E."/>
            <person name="Murat C."/>
            <person name="Oguiza J.A."/>
            <person name="Park J."/>
            <person name="Pisabarro A.G."/>
            <person name="Riley R."/>
            <person name="Rosling A."/>
            <person name="Salamov A."/>
            <person name="Schmidt O."/>
            <person name="Schmutz J."/>
            <person name="Skrede I."/>
            <person name="Stenlid J."/>
            <person name="Wiebenga A."/>
            <person name="Xie X."/>
            <person name="Kuees U."/>
            <person name="Hibbett D.S."/>
            <person name="Hoffmeister D."/>
            <person name="Hoegberg N."/>
            <person name="Martin F."/>
            <person name="Grigoriev I.V."/>
            <person name="Watkinson S.C."/>
        </authorList>
    </citation>
    <scope>NUCLEOTIDE SEQUENCE [LARGE SCALE GENOMIC DNA]</scope>
    <source>
        <strain evidence="3">strain S7.3</strain>
    </source>
</reference>
<sequence>MPASKCTATPPPKINVKKARLTKDPKERSSNTLSEVSELSKHVSNLDVLHSKVCDHSNKDDVAPETNTCLFLETKTKELTPTVASVGDKELVESKNIPSKKVDTHLITEDAKPRNATEELTVNVAIDLDVGTTLEDKSEMDIYPACCLKEGNIVLTEVHIKHYKPKVSALQNVAAKSNTSHSRQATMWSTWNVQL</sequence>
<keyword evidence="3" id="KW-1185">Reference proteome</keyword>
<evidence type="ECO:0000313" key="3">
    <source>
        <dbReference type="Proteomes" id="UP000008063"/>
    </source>
</evidence>
<accession>F8PHV6</accession>
<dbReference type="EMBL" id="GL945474">
    <property type="protein sequence ID" value="EGO04585.1"/>
    <property type="molecule type" value="Genomic_DNA"/>
</dbReference>
<protein>
    <submittedName>
        <fullName evidence="2">Uncharacterized protein</fullName>
    </submittedName>
</protein>
<evidence type="ECO:0000256" key="1">
    <source>
        <dbReference type="SAM" id="MobiDB-lite"/>
    </source>
</evidence>
<feature type="region of interest" description="Disordered" evidence="1">
    <location>
        <begin position="1"/>
        <end position="37"/>
    </location>
</feature>
<name>F8PHV6_SERL3</name>
<dbReference type="InParanoid" id="F8PHV6"/>